<dbReference type="RefSeq" id="WP_220647409.1">
    <property type="nucleotide sequence ID" value="NZ_CP080647.1"/>
</dbReference>
<keyword evidence="3" id="KW-0255">Endonuclease</keyword>
<dbReference type="PANTHER" id="PTHR35400">
    <property type="entry name" value="SLR1083 PROTEIN"/>
    <property type="match status" value="1"/>
</dbReference>
<evidence type="ECO:0000256" key="1">
    <source>
        <dbReference type="SAM" id="MobiDB-lite"/>
    </source>
</evidence>
<keyword evidence="3" id="KW-0540">Nuclease</keyword>
<dbReference type="Pfam" id="PF05685">
    <property type="entry name" value="Uma2"/>
    <property type="match status" value="1"/>
</dbReference>
<reference evidence="3 4" key="1">
    <citation type="submission" date="2021-08" db="EMBL/GenBank/DDBJ databases">
        <authorList>
            <person name="Ping M."/>
        </authorList>
    </citation>
    <scope>NUCLEOTIDE SEQUENCE [LARGE SCALE GENOMIC DNA]</scope>
    <source>
        <strain evidence="3 4">MG28</strain>
    </source>
</reference>
<evidence type="ECO:0000259" key="2">
    <source>
        <dbReference type="Pfam" id="PF05685"/>
    </source>
</evidence>
<dbReference type="GO" id="GO:0004519">
    <property type="term" value="F:endonuclease activity"/>
    <property type="evidence" value="ECO:0007669"/>
    <property type="project" value="UniProtKB-KW"/>
</dbReference>
<dbReference type="EMBL" id="CP080647">
    <property type="protein sequence ID" value="QYX78535.1"/>
    <property type="molecule type" value="Genomic_DNA"/>
</dbReference>
<feature type="compositionally biased region" description="Basic and acidic residues" evidence="1">
    <location>
        <begin position="1"/>
        <end position="19"/>
    </location>
</feature>
<dbReference type="Proteomes" id="UP000827138">
    <property type="component" value="Chromosome"/>
</dbReference>
<proteinExistence type="predicted"/>
<evidence type="ECO:0000313" key="4">
    <source>
        <dbReference type="Proteomes" id="UP000827138"/>
    </source>
</evidence>
<sequence>MTALMHERPEAMPEIRTDPEPVSSLSELDEVVWQAWKAIELPEGYRAEIIEGAIELSPTGRHSHSQTVNLFRDDLADHLRGGDFVARQDGNIIHEGRVWVPDLFVVPRDSERYVTADGLGIVASAVRLIVEVVSPGKHNQDRDRIRKRREYARAGIPVYVTIDDYDGGGAVTLFTRPSPEKADWEDIHRVPYGTEVVIPEGPAKGFVIGEAITGPKRD</sequence>
<dbReference type="InterPro" id="IPR011335">
    <property type="entry name" value="Restrct_endonuc-II-like"/>
</dbReference>
<feature type="domain" description="Putative restriction endonuclease" evidence="2">
    <location>
        <begin position="39"/>
        <end position="187"/>
    </location>
</feature>
<dbReference type="CDD" id="cd06260">
    <property type="entry name" value="DUF820-like"/>
    <property type="match status" value="1"/>
</dbReference>
<keyword evidence="4" id="KW-1185">Reference proteome</keyword>
<accession>A0ABX8XRI1</accession>
<dbReference type="PANTHER" id="PTHR35400:SF3">
    <property type="entry name" value="SLL1072 PROTEIN"/>
    <property type="match status" value="1"/>
</dbReference>
<evidence type="ECO:0000313" key="3">
    <source>
        <dbReference type="EMBL" id="QYX78535.1"/>
    </source>
</evidence>
<gene>
    <name evidence="3" type="ORF">K1J60_20050</name>
</gene>
<organism evidence="3 4">
    <name type="scientific">Streptomyces akebiae</name>
    <dbReference type="NCBI Taxonomy" id="2865673"/>
    <lineage>
        <taxon>Bacteria</taxon>
        <taxon>Bacillati</taxon>
        <taxon>Actinomycetota</taxon>
        <taxon>Actinomycetes</taxon>
        <taxon>Kitasatosporales</taxon>
        <taxon>Streptomycetaceae</taxon>
        <taxon>Streptomyces</taxon>
    </lineage>
</organism>
<protein>
    <submittedName>
        <fullName evidence="3">Uma2 family endonuclease</fullName>
    </submittedName>
</protein>
<dbReference type="Gene3D" id="3.90.1570.10">
    <property type="entry name" value="tt1808, chain A"/>
    <property type="match status" value="1"/>
</dbReference>
<dbReference type="InterPro" id="IPR008538">
    <property type="entry name" value="Uma2"/>
</dbReference>
<name>A0ABX8XRI1_9ACTN</name>
<dbReference type="InterPro" id="IPR012296">
    <property type="entry name" value="Nuclease_put_TT1808"/>
</dbReference>
<feature type="region of interest" description="Disordered" evidence="1">
    <location>
        <begin position="1"/>
        <end position="21"/>
    </location>
</feature>
<dbReference type="SUPFAM" id="SSF52980">
    <property type="entry name" value="Restriction endonuclease-like"/>
    <property type="match status" value="1"/>
</dbReference>
<keyword evidence="3" id="KW-0378">Hydrolase</keyword>